<organism evidence="1 2">
    <name type="scientific">Oceanobacillus picturae</name>
    <dbReference type="NCBI Taxonomy" id="171693"/>
    <lineage>
        <taxon>Bacteria</taxon>
        <taxon>Bacillati</taxon>
        <taxon>Bacillota</taxon>
        <taxon>Bacilli</taxon>
        <taxon>Bacillales</taxon>
        <taxon>Bacillaceae</taxon>
        <taxon>Oceanobacillus</taxon>
    </lineage>
</organism>
<dbReference type="EMBL" id="CCAX010000002">
    <property type="protein sequence ID" value="CDO04271.1"/>
    <property type="molecule type" value="Genomic_DNA"/>
</dbReference>
<reference evidence="1" key="1">
    <citation type="submission" date="2014-03" db="EMBL/GenBank/DDBJ databases">
        <title>Draft genome sequencing of Oceanobacillus picturae strain S1 isolated from human gut.</title>
        <authorList>
            <person name="Croce O."/>
            <person name="Lagier J.C."/>
            <person name="Raoult D."/>
        </authorList>
    </citation>
    <scope>NUCLEOTIDE SEQUENCE [LARGE SCALE GENOMIC DNA]</scope>
    <source>
        <strain evidence="1">S1</strain>
    </source>
</reference>
<dbReference type="eggNOG" id="ENOG5032N56">
    <property type="taxonomic scope" value="Bacteria"/>
</dbReference>
<dbReference type="STRING" id="171693.BN988_02825"/>
<dbReference type="RefSeq" id="WP_036577293.1">
    <property type="nucleotide sequence ID" value="NZ_CABLBW010000002.1"/>
</dbReference>
<comment type="caution">
    <text evidence="1">The sequence shown here is derived from an EMBL/GenBank/DDBJ whole genome shotgun (WGS) entry which is preliminary data.</text>
</comment>
<evidence type="ECO:0000313" key="2">
    <source>
        <dbReference type="Proteomes" id="UP000028863"/>
    </source>
</evidence>
<keyword evidence="2" id="KW-1185">Reference proteome</keyword>
<protein>
    <submittedName>
        <fullName evidence="1">Uncharacterized protein</fullName>
    </submittedName>
</protein>
<gene>
    <name evidence="1" type="ORF">BN988_02825</name>
</gene>
<sequence length="192" mass="22309">MLDKIKDINHALRNKSYLSALALSLTLPDICGKIEYPHFKHKNGKRDVGKQYATWFENWVDQFFADNTGWIKDYTKAKNPYFTGRMCYSLRCSFLHDGNSDIGSWGDKEDAEFYYSYDFELALGEADSIGLSWVNQASNNSKITKTKTVRVNIDKLCKSICQAAENYYQEKDPILFKDHKINFLDFTSFQTR</sequence>
<accession>W9ANQ9</accession>
<evidence type="ECO:0000313" key="1">
    <source>
        <dbReference type="EMBL" id="CDO04271.1"/>
    </source>
</evidence>
<dbReference type="AlphaFoldDB" id="W9ANQ9"/>
<dbReference type="Proteomes" id="UP000028863">
    <property type="component" value="Unassembled WGS sequence"/>
</dbReference>
<name>W9ANQ9_9BACI</name>
<reference evidence="1" key="2">
    <citation type="submission" date="2014-03" db="EMBL/GenBank/DDBJ databases">
        <authorList>
            <person name="Urmite Genomes"/>
        </authorList>
    </citation>
    <scope>NUCLEOTIDE SEQUENCE</scope>
    <source>
        <strain evidence="1">S1</strain>
    </source>
</reference>
<proteinExistence type="predicted"/>